<accession>A0A3M6UA70</accession>
<reference evidence="1 2" key="1">
    <citation type="journal article" date="2018" name="Sci. Rep.">
        <title>Comparative analysis of the Pocillopora damicornis genome highlights role of immune system in coral evolution.</title>
        <authorList>
            <person name="Cunning R."/>
            <person name="Bay R.A."/>
            <person name="Gillette P."/>
            <person name="Baker A.C."/>
            <person name="Traylor-Knowles N."/>
        </authorList>
    </citation>
    <scope>NUCLEOTIDE SEQUENCE [LARGE SCALE GENOMIC DNA]</scope>
    <source>
        <strain evidence="1">RSMAS</strain>
        <tissue evidence="1">Whole animal</tissue>
    </source>
</reference>
<keyword evidence="2" id="KW-1185">Reference proteome</keyword>
<organism evidence="1 2">
    <name type="scientific">Pocillopora damicornis</name>
    <name type="common">Cauliflower coral</name>
    <name type="synonym">Millepora damicornis</name>
    <dbReference type="NCBI Taxonomy" id="46731"/>
    <lineage>
        <taxon>Eukaryota</taxon>
        <taxon>Metazoa</taxon>
        <taxon>Cnidaria</taxon>
        <taxon>Anthozoa</taxon>
        <taxon>Hexacorallia</taxon>
        <taxon>Scleractinia</taxon>
        <taxon>Astrocoeniina</taxon>
        <taxon>Pocilloporidae</taxon>
        <taxon>Pocillopora</taxon>
    </lineage>
</organism>
<protein>
    <submittedName>
        <fullName evidence="1">Uncharacterized protein</fullName>
    </submittedName>
</protein>
<evidence type="ECO:0000313" key="1">
    <source>
        <dbReference type="EMBL" id="RMX50557.1"/>
    </source>
</evidence>
<sequence length="97" mass="11232">MEKTTPGLFPILGPRGKDEVGEAKVRTDDIFSIFLVQYGRRPVEALDMEEEERLQQYGRVNGKPFELSQEIFISKTDCNVFSKIEKFVSKRSNLKKF</sequence>
<evidence type="ECO:0000313" key="2">
    <source>
        <dbReference type="Proteomes" id="UP000275408"/>
    </source>
</evidence>
<gene>
    <name evidence="1" type="ORF">pdam_00008791</name>
</gene>
<dbReference type="AlphaFoldDB" id="A0A3M6UA70"/>
<proteinExistence type="predicted"/>
<comment type="caution">
    <text evidence="1">The sequence shown here is derived from an EMBL/GenBank/DDBJ whole genome shotgun (WGS) entry which is preliminary data.</text>
</comment>
<name>A0A3M6UA70_POCDA</name>
<dbReference type="EMBL" id="RCHS01001937">
    <property type="protein sequence ID" value="RMX50557.1"/>
    <property type="molecule type" value="Genomic_DNA"/>
</dbReference>
<dbReference type="Proteomes" id="UP000275408">
    <property type="component" value="Unassembled WGS sequence"/>
</dbReference>